<feature type="compositionally biased region" description="Polar residues" evidence="2">
    <location>
        <begin position="638"/>
        <end position="665"/>
    </location>
</feature>
<dbReference type="Pfam" id="PF00320">
    <property type="entry name" value="GATA"/>
    <property type="match status" value="1"/>
</dbReference>
<feature type="compositionally biased region" description="Low complexity" evidence="2">
    <location>
        <begin position="684"/>
        <end position="705"/>
    </location>
</feature>
<dbReference type="PANTHER" id="PTHR39147">
    <property type="entry name" value="PROTEIN SPT21"/>
    <property type="match status" value="1"/>
</dbReference>
<dbReference type="PROSITE" id="PS50114">
    <property type="entry name" value="GATA_ZN_FINGER_2"/>
    <property type="match status" value="1"/>
</dbReference>
<keyword evidence="5" id="KW-1185">Reference proteome</keyword>
<dbReference type="PROSITE" id="PS00344">
    <property type="entry name" value="GATA_ZN_FINGER_1"/>
    <property type="match status" value="1"/>
</dbReference>
<keyword evidence="1" id="KW-0479">Metal-binding</keyword>
<feature type="region of interest" description="Disordered" evidence="2">
    <location>
        <begin position="528"/>
        <end position="558"/>
    </location>
</feature>
<feature type="compositionally biased region" description="Basic and acidic residues" evidence="2">
    <location>
        <begin position="337"/>
        <end position="354"/>
    </location>
</feature>
<evidence type="ECO:0000259" key="3">
    <source>
        <dbReference type="PROSITE" id="PS50114"/>
    </source>
</evidence>
<dbReference type="GO" id="GO:0043565">
    <property type="term" value="F:sequence-specific DNA binding"/>
    <property type="evidence" value="ECO:0007669"/>
    <property type="project" value="InterPro"/>
</dbReference>
<protein>
    <recommendedName>
        <fullName evidence="3">GATA-type domain-containing protein</fullName>
    </recommendedName>
</protein>
<dbReference type="GO" id="GO:0030466">
    <property type="term" value="P:silent mating-type cassette heterochromatin formation"/>
    <property type="evidence" value="ECO:0007669"/>
    <property type="project" value="TreeGrafter"/>
</dbReference>
<dbReference type="GO" id="GO:0008270">
    <property type="term" value="F:zinc ion binding"/>
    <property type="evidence" value="ECO:0007669"/>
    <property type="project" value="UniProtKB-KW"/>
</dbReference>
<feature type="region of interest" description="Disordered" evidence="2">
    <location>
        <begin position="219"/>
        <end position="297"/>
    </location>
</feature>
<reference evidence="4" key="1">
    <citation type="journal article" date="2023" name="BMC Genomics">
        <title>Chromosome-level genome assemblies of Cutaneotrichosporon spp. (Trichosporonales, Basidiomycota) reveal imbalanced evolution between nucleotide sequences and chromosome synteny.</title>
        <authorList>
            <person name="Kobayashi Y."/>
            <person name="Kayamori A."/>
            <person name="Aoki K."/>
            <person name="Shiwa Y."/>
            <person name="Matsutani M."/>
            <person name="Fujita N."/>
            <person name="Sugita T."/>
            <person name="Iwasaki W."/>
            <person name="Tanaka N."/>
            <person name="Takashima M."/>
        </authorList>
    </citation>
    <scope>NUCLEOTIDE SEQUENCE</scope>
    <source>
        <strain evidence="4">HIS016</strain>
    </source>
</reference>
<accession>A0AAD3TN30</accession>
<feature type="compositionally biased region" description="Polar residues" evidence="2">
    <location>
        <begin position="285"/>
        <end position="297"/>
    </location>
</feature>
<comment type="caution">
    <text evidence="4">The sequence shown here is derived from an EMBL/GenBank/DDBJ whole genome shotgun (WGS) entry which is preliminary data.</text>
</comment>
<keyword evidence="1" id="KW-0862">Zinc</keyword>
<dbReference type="PANTHER" id="PTHR39147:SF1">
    <property type="entry name" value="PROTEIN SPT21"/>
    <property type="match status" value="1"/>
</dbReference>
<keyword evidence="1" id="KW-0863">Zinc-finger</keyword>
<dbReference type="GO" id="GO:0000183">
    <property type="term" value="P:rDNA heterochromatin formation"/>
    <property type="evidence" value="ECO:0007669"/>
    <property type="project" value="TreeGrafter"/>
</dbReference>
<evidence type="ECO:0000313" key="4">
    <source>
        <dbReference type="EMBL" id="GMK53612.1"/>
    </source>
</evidence>
<feature type="region of interest" description="Disordered" evidence="2">
    <location>
        <begin position="638"/>
        <end position="719"/>
    </location>
</feature>
<feature type="domain" description="GATA-type" evidence="3">
    <location>
        <begin position="375"/>
        <end position="436"/>
    </location>
</feature>
<feature type="compositionally biased region" description="Low complexity" evidence="2">
    <location>
        <begin position="359"/>
        <end position="373"/>
    </location>
</feature>
<dbReference type="AlphaFoldDB" id="A0AAD3TN30"/>
<dbReference type="SUPFAM" id="SSF57716">
    <property type="entry name" value="Glucocorticoid receptor-like (DNA-binding domain)"/>
    <property type="match status" value="1"/>
</dbReference>
<sequence length="760" mass="81611">MVAPLETGRIHSLPVQVTYHLSSSSQCFSTLFPEPQDVYLHPTAGKSRDGEDEVWGAIYLKAVVQGIVMSSPELHPAHPYTPDLSLYLLDPRETFFKKLRAGPHTRSRTVTGYEVWSGKGLVSKALTEVDKGKSLITGRLVRRAQFLNVAPPPPAGMSALEALAAANASRSTTQVEAWGIEIFVGLKSGLSSSSAFPGPLHHTVESGYVAGIAEPLEEEIPDSPAHTPRPSTVARIPTFPAPRTVSSSHLPPRAIPRHHPSSSPAGPSRGRAPVTRKKVDERSKLSNLDMNTVSSSPVQAAQIFSKLTEEQKNVLTPDVLSFLEKLAGNHGAQVVASEKRMREEEVAKSDDSMAKRPRNSNSRPRSQMSSSSNYKPPASECSNCGATRSSVWRQQQMPNGETCRVCNACGLYYQKKAAPRPASMWTRDQHGVVRGRGRTKASDRKGKGERELKRTMTRAEETEAARIAANRRKSVPRSNTPAVLKDVPQTSLSRCSVPLTHPARAAVTTCVAGSSPAGSSAWHGDVTPGPAVIGHQPMQSLDMPLSDDGSGNNESEGLSWGEDLSAFFDVEGFSAAAPDSDASTATSPIHSRYRARSSIDARNVSSALRNQVVVPTSDAAEHSDDAAWSELFNRTSSFGHSSSVGDRTSSFDRSSSIGVYDSSPQHHQKFDFSQLPPSSPPALPSNLSHSALLFSSPDPSSVSPMDPSPRDHKLSPGALSGLRNEVTIDDKSGSNIQIQDILDKLGNADIMALFDDLPAA</sequence>
<dbReference type="CDD" id="cd00202">
    <property type="entry name" value="ZnF_GATA"/>
    <property type="match status" value="1"/>
</dbReference>
<dbReference type="GO" id="GO:0006357">
    <property type="term" value="P:regulation of transcription by RNA polymerase II"/>
    <property type="evidence" value="ECO:0007669"/>
    <property type="project" value="TreeGrafter"/>
</dbReference>
<dbReference type="InterPro" id="IPR013088">
    <property type="entry name" value="Znf_NHR/GATA"/>
</dbReference>
<evidence type="ECO:0000256" key="2">
    <source>
        <dbReference type="SAM" id="MobiDB-lite"/>
    </source>
</evidence>
<feature type="region of interest" description="Disordered" evidence="2">
    <location>
        <begin position="330"/>
        <end position="385"/>
    </location>
</feature>
<feature type="compositionally biased region" description="Low complexity" evidence="2">
    <location>
        <begin position="261"/>
        <end position="273"/>
    </location>
</feature>
<dbReference type="Gene3D" id="3.30.50.10">
    <property type="entry name" value="Erythroid Transcription Factor GATA-1, subunit A"/>
    <property type="match status" value="1"/>
</dbReference>
<dbReference type="EMBL" id="BTCM01000001">
    <property type="protein sequence ID" value="GMK53612.1"/>
    <property type="molecule type" value="Genomic_DNA"/>
</dbReference>
<proteinExistence type="predicted"/>
<evidence type="ECO:0000256" key="1">
    <source>
        <dbReference type="PROSITE-ProRule" id="PRU00094"/>
    </source>
</evidence>
<name>A0AAD3TN30_9TREE</name>
<reference evidence="4" key="2">
    <citation type="submission" date="2023-06" db="EMBL/GenBank/DDBJ databases">
        <authorList>
            <person name="Kobayashi Y."/>
            <person name="Kayamori A."/>
            <person name="Aoki K."/>
            <person name="Shiwa Y."/>
            <person name="Fujita N."/>
            <person name="Sugita T."/>
            <person name="Iwasaki W."/>
            <person name="Tanaka N."/>
            <person name="Takashima M."/>
        </authorList>
    </citation>
    <scope>NUCLEOTIDE SEQUENCE</scope>
    <source>
        <strain evidence="4">HIS016</strain>
    </source>
</reference>
<dbReference type="InterPro" id="IPR042403">
    <property type="entry name" value="Spt21/Ams2"/>
</dbReference>
<dbReference type="Proteomes" id="UP001222932">
    <property type="component" value="Unassembled WGS sequence"/>
</dbReference>
<dbReference type="InterPro" id="IPR000679">
    <property type="entry name" value="Znf_GATA"/>
</dbReference>
<organism evidence="4 5">
    <name type="scientific">Cutaneotrichosporon spelunceum</name>
    <dbReference type="NCBI Taxonomy" id="1672016"/>
    <lineage>
        <taxon>Eukaryota</taxon>
        <taxon>Fungi</taxon>
        <taxon>Dikarya</taxon>
        <taxon>Basidiomycota</taxon>
        <taxon>Agaricomycotina</taxon>
        <taxon>Tremellomycetes</taxon>
        <taxon>Trichosporonales</taxon>
        <taxon>Trichosporonaceae</taxon>
        <taxon>Cutaneotrichosporon</taxon>
    </lineage>
</organism>
<gene>
    <name evidence="4" type="ORF">CspeluHIS016_0101980</name>
</gene>
<evidence type="ECO:0000313" key="5">
    <source>
        <dbReference type="Proteomes" id="UP001222932"/>
    </source>
</evidence>
<dbReference type="SMART" id="SM00401">
    <property type="entry name" value="ZnF_GATA"/>
    <property type="match status" value="1"/>
</dbReference>